<dbReference type="AlphaFoldDB" id="A0A5B8UF81"/>
<protein>
    <recommendedName>
        <fullName evidence="3">DUF4625 domain-containing protein</fullName>
    </recommendedName>
</protein>
<gene>
    <name evidence="1" type="ORF">FSB75_05170</name>
</gene>
<dbReference type="OrthoDB" id="1358081at2"/>
<accession>A0A5B8UF81</accession>
<evidence type="ECO:0008006" key="3">
    <source>
        <dbReference type="Google" id="ProtNLM"/>
    </source>
</evidence>
<name>A0A5B8UF81_9BACT</name>
<dbReference type="RefSeq" id="WP_146783777.1">
    <property type="nucleotide sequence ID" value="NZ_BAABIO010000002.1"/>
</dbReference>
<keyword evidence="2" id="KW-1185">Reference proteome</keyword>
<evidence type="ECO:0000313" key="2">
    <source>
        <dbReference type="Proteomes" id="UP000321204"/>
    </source>
</evidence>
<reference evidence="1 2" key="1">
    <citation type="journal article" date="2015" name="Int. J. Syst. Evol. Microbiol.">
        <title>Flavisolibacter ginsenosidimutans sp. nov., with ginsenoside-converting activity isolated from soil used for cultivating ginseng.</title>
        <authorList>
            <person name="Zhao Y."/>
            <person name="Liu Q."/>
            <person name="Kang M.S."/>
            <person name="Jin F."/>
            <person name="Yu H."/>
            <person name="Im W.T."/>
        </authorList>
    </citation>
    <scope>NUCLEOTIDE SEQUENCE [LARGE SCALE GENOMIC DNA]</scope>
    <source>
        <strain evidence="1 2">Gsoil 636</strain>
    </source>
</reference>
<organism evidence="1 2">
    <name type="scientific">Flavisolibacter ginsenosidimutans</name>
    <dbReference type="NCBI Taxonomy" id="661481"/>
    <lineage>
        <taxon>Bacteria</taxon>
        <taxon>Pseudomonadati</taxon>
        <taxon>Bacteroidota</taxon>
        <taxon>Chitinophagia</taxon>
        <taxon>Chitinophagales</taxon>
        <taxon>Chitinophagaceae</taxon>
        <taxon>Flavisolibacter</taxon>
    </lineage>
</organism>
<dbReference type="PROSITE" id="PS51257">
    <property type="entry name" value="PROKAR_LIPOPROTEIN"/>
    <property type="match status" value="1"/>
</dbReference>
<proteinExistence type="predicted"/>
<dbReference type="EMBL" id="CP042433">
    <property type="protein sequence ID" value="QEC55321.1"/>
    <property type="molecule type" value="Genomic_DNA"/>
</dbReference>
<dbReference type="KEGG" id="fgg:FSB75_05170"/>
<dbReference type="Proteomes" id="UP000321204">
    <property type="component" value="Chromosome"/>
</dbReference>
<sequence length="119" mass="12877">MKTKSILLLLVTTFLIFTSCKKDVSKPQVTYTNNASQGTASSGQFTLTGHISSQISLAQVTLTKQGDSNPFLVDQTTAKNKKEYDFSYPITGITANTTIIMNVSDQNGGTSSSQFQILK</sequence>
<evidence type="ECO:0000313" key="1">
    <source>
        <dbReference type="EMBL" id="QEC55321.1"/>
    </source>
</evidence>